<name>A0A7X0CC81_9BURK</name>
<evidence type="ECO:0000313" key="1">
    <source>
        <dbReference type="EMBL" id="MBB6132836.1"/>
    </source>
</evidence>
<accession>A0A7X0CC81</accession>
<comment type="caution">
    <text evidence="1">The sequence shown here is derived from an EMBL/GenBank/DDBJ whole genome shotgun (WGS) entry which is preliminary data.</text>
</comment>
<protein>
    <submittedName>
        <fullName evidence="1">Uncharacterized protein</fullName>
    </submittedName>
</protein>
<reference evidence="1 2" key="1">
    <citation type="submission" date="2020-08" db="EMBL/GenBank/DDBJ databases">
        <title>The Agave Microbiome: Exploring the role of microbial communities in plant adaptations to desert environments.</title>
        <authorList>
            <person name="Partida-Martinez L.P."/>
        </authorList>
    </citation>
    <scope>NUCLEOTIDE SEQUENCE [LARGE SCALE GENOMIC DNA]</scope>
    <source>
        <strain evidence="1 2">AT3.2</strain>
    </source>
</reference>
<gene>
    <name evidence="1" type="ORF">HD842_000947</name>
</gene>
<keyword evidence="2" id="KW-1185">Reference proteome</keyword>
<dbReference type="EMBL" id="JACHBX010000001">
    <property type="protein sequence ID" value="MBB6132836.1"/>
    <property type="molecule type" value="Genomic_DNA"/>
</dbReference>
<evidence type="ECO:0000313" key="2">
    <source>
        <dbReference type="Proteomes" id="UP000540787"/>
    </source>
</evidence>
<sequence length="428" mass="47102">MRLPGTRYQEHGWEQVRKLLGQCSLQALARIDPASLQGADTDGSLAAYVEAVAPILHAGGSRAHAPGNSYGETTAELALSLVYELQARPADWAALCTAVATESARIGPFWAQPGGEALLRKKFNDLYAVLRDKVDSDHYQVACGRPCSPNRMYAYRMLDTAYHDIARLFEGWREHAAQVGAILDRSVEAMPIEVRQLRAIGDCKPEWIMRWSESLEAHTGAPGPLHTRSKRFASLKSNPDKIGAMLREIGEYDALSANRDSDWLQDASAADAWLDDYWRVLNESEQGSTPGPDQILEARQEALDIDLDAEPGIEAPMTAPLTSIAPCVSLPPNYLVVAATVEDRASWAARRMAQDSLPVRLAVYLKLLGPFDDCYPSEWCDPATGELPTMGQLALLDGVSLPTLRKRRDAAILRLNEVAGLQEEQRWA</sequence>
<dbReference type="RefSeq" id="WP_183551627.1">
    <property type="nucleotide sequence ID" value="NZ_JACHBX010000001.1"/>
</dbReference>
<proteinExistence type="predicted"/>
<dbReference type="AlphaFoldDB" id="A0A7X0CC81"/>
<dbReference type="Proteomes" id="UP000540787">
    <property type="component" value="Unassembled WGS sequence"/>
</dbReference>
<organism evidence="1 2">
    <name type="scientific">Massilia aurea</name>
    <dbReference type="NCBI Taxonomy" id="373040"/>
    <lineage>
        <taxon>Bacteria</taxon>
        <taxon>Pseudomonadati</taxon>
        <taxon>Pseudomonadota</taxon>
        <taxon>Betaproteobacteria</taxon>
        <taxon>Burkholderiales</taxon>
        <taxon>Oxalobacteraceae</taxon>
        <taxon>Telluria group</taxon>
        <taxon>Massilia</taxon>
    </lineage>
</organism>